<dbReference type="RefSeq" id="WP_087374676.1">
    <property type="nucleotide sequence ID" value="NZ_NFKK01000025.1"/>
</dbReference>
<dbReference type="EMBL" id="NFKK01000025">
    <property type="protein sequence ID" value="OUP51077.1"/>
    <property type="molecule type" value="Genomic_DNA"/>
</dbReference>
<evidence type="ECO:0000313" key="2">
    <source>
        <dbReference type="Proteomes" id="UP000195897"/>
    </source>
</evidence>
<organism evidence="1 2">
    <name type="scientific">Butyricicoccus pullicaecorum</name>
    <dbReference type="NCBI Taxonomy" id="501571"/>
    <lineage>
        <taxon>Bacteria</taxon>
        <taxon>Bacillati</taxon>
        <taxon>Bacillota</taxon>
        <taxon>Clostridia</taxon>
        <taxon>Eubacteriales</taxon>
        <taxon>Butyricicoccaceae</taxon>
        <taxon>Butyricicoccus</taxon>
    </lineage>
</organism>
<dbReference type="CDD" id="cd08054">
    <property type="entry name" value="gp6"/>
    <property type="match status" value="1"/>
</dbReference>
<proteinExistence type="predicted"/>
<evidence type="ECO:0000313" key="1">
    <source>
        <dbReference type="EMBL" id="OUP51077.1"/>
    </source>
</evidence>
<evidence type="ECO:0008006" key="3">
    <source>
        <dbReference type="Google" id="ProtNLM"/>
    </source>
</evidence>
<accession>A0A1Y4L2R6</accession>
<name>A0A1Y4L2R6_9FIRM</name>
<reference evidence="2" key="1">
    <citation type="submission" date="2017-04" db="EMBL/GenBank/DDBJ databases">
        <title>Function of individual gut microbiota members based on whole genome sequencing of pure cultures obtained from chicken caecum.</title>
        <authorList>
            <person name="Medvecky M."/>
            <person name="Cejkova D."/>
            <person name="Polansky O."/>
            <person name="Karasova D."/>
            <person name="Kubasova T."/>
            <person name="Cizek A."/>
            <person name="Rychlik I."/>
        </authorList>
    </citation>
    <scope>NUCLEOTIDE SEQUENCE [LARGE SCALE GENOMIC DNA]</scope>
    <source>
        <strain evidence="2">An180</strain>
    </source>
</reference>
<protein>
    <recommendedName>
        <fullName evidence="3">DNA-packaging protein</fullName>
    </recommendedName>
</protein>
<dbReference type="InterPro" id="IPR006450">
    <property type="entry name" value="Phage_HK97_gp6-like"/>
</dbReference>
<comment type="caution">
    <text evidence="1">The sequence shown here is derived from an EMBL/GenBank/DDBJ whole genome shotgun (WGS) entry which is preliminary data.</text>
</comment>
<dbReference type="Pfam" id="PF05135">
    <property type="entry name" value="Phage_connect_1"/>
    <property type="match status" value="1"/>
</dbReference>
<dbReference type="Gene3D" id="1.10.3230.30">
    <property type="entry name" value="Phage gp6-like head-tail connector protein"/>
    <property type="match status" value="1"/>
</dbReference>
<dbReference type="AlphaFoldDB" id="A0A1Y4L2R6"/>
<gene>
    <name evidence="1" type="ORF">B5F17_13550</name>
</gene>
<dbReference type="Proteomes" id="UP000195897">
    <property type="component" value="Unassembled WGS sequence"/>
</dbReference>
<sequence length="95" mass="10184">MICALADVKAYMQVTDDGDDALITTLIEAAEGYLADAGIHPGEPVDARYALAVSALTLHWYDNRQAVDTNLTDLPLGLRQVINQLKAKGVRGSEA</sequence>
<dbReference type="NCBIfam" id="TIGR01560">
    <property type="entry name" value="put_DNA_pack"/>
    <property type="match status" value="1"/>
</dbReference>
<dbReference type="InterPro" id="IPR021146">
    <property type="entry name" value="Phage_gp6-like_head-tail"/>
</dbReference>